<keyword evidence="1" id="KW-0732">Signal</keyword>
<dbReference type="SUPFAM" id="SSF53850">
    <property type="entry name" value="Periplasmic binding protein-like II"/>
    <property type="match status" value="1"/>
</dbReference>
<accession>A0A8G1A2C1</accession>
<dbReference type="KEGG" id="mfk:E2N92_10060"/>
<dbReference type="Pfam" id="PF00497">
    <property type="entry name" value="SBP_bac_3"/>
    <property type="match status" value="1"/>
</dbReference>
<dbReference type="RefSeq" id="WP_220681053.1">
    <property type="nucleotide sequence ID" value="NZ_CP037968.1"/>
</dbReference>
<protein>
    <submittedName>
        <fullName evidence="3">Amino acid ABC transporter substrate-binding protein</fullName>
    </submittedName>
</protein>
<evidence type="ECO:0000256" key="1">
    <source>
        <dbReference type="ARBA" id="ARBA00022729"/>
    </source>
</evidence>
<dbReference type="CDD" id="cd13530">
    <property type="entry name" value="PBP2_peptides_like"/>
    <property type="match status" value="1"/>
</dbReference>
<dbReference type="PANTHER" id="PTHR35936:SF19">
    <property type="entry name" value="AMINO-ACID-BINDING PROTEIN YXEM-RELATED"/>
    <property type="match status" value="1"/>
</dbReference>
<dbReference type="OrthoDB" id="30671at2157"/>
<evidence type="ECO:0000259" key="2">
    <source>
        <dbReference type="SMART" id="SM00062"/>
    </source>
</evidence>
<name>A0A8G1A2C1_9EURY</name>
<organism evidence="3 4">
    <name type="scientific">Methanofollis formosanus</name>
    <dbReference type="NCBI Taxonomy" id="299308"/>
    <lineage>
        <taxon>Archaea</taxon>
        <taxon>Methanobacteriati</taxon>
        <taxon>Methanobacteriota</taxon>
        <taxon>Stenosarchaea group</taxon>
        <taxon>Methanomicrobia</taxon>
        <taxon>Methanomicrobiales</taxon>
        <taxon>Methanomicrobiaceae</taxon>
        <taxon>Methanofollis</taxon>
    </lineage>
</organism>
<dbReference type="Proteomes" id="UP000826709">
    <property type="component" value="Chromosome"/>
</dbReference>
<sequence>MNMKLGGGLLVLILAFAVCFAGCTGSEAPADQGQDAGGSDNVPTYIVGVDSAYPPYAYMEKDGTITGLDVESIQWIAEKKGFKVEIKGMDWDGIIPALQQGKIDMVYSGMTITPERLEKVNFSVPYLTINQSFAVHDDSGLTMDDIMAGKAVIGAQRGTTGAYWVEQNLIEKGIIPKENLKYFDSFPIAVTALNNRQVDATIYDKPPHMNSIQGLPLHIVGEIYTGENYGVAIRKEDNKLLATVNEGLGELMASPTWEELLKKYEML</sequence>
<feature type="domain" description="Solute-binding protein family 3/N-terminal" evidence="2">
    <location>
        <begin position="44"/>
        <end position="267"/>
    </location>
</feature>
<evidence type="ECO:0000313" key="4">
    <source>
        <dbReference type="Proteomes" id="UP000826709"/>
    </source>
</evidence>
<dbReference type="SMART" id="SM00062">
    <property type="entry name" value="PBPb"/>
    <property type="match status" value="1"/>
</dbReference>
<reference evidence="3" key="2">
    <citation type="submission" date="2019-03" db="EMBL/GenBank/DDBJ databases">
        <authorList>
            <person name="Chen S.-C."/>
            <person name="Wu S.-Y."/>
            <person name="Lai M.-C."/>
        </authorList>
    </citation>
    <scope>NUCLEOTIDE SEQUENCE</scope>
    <source>
        <strain evidence="3">ML15</strain>
    </source>
</reference>
<proteinExistence type="predicted"/>
<keyword evidence="4" id="KW-1185">Reference proteome</keyword>
<gene>
    <name evidence="3" type="ORF">E2N92_10060</name>
</gene>
<dbReference type="PANTHER" id="PTHR35936">
    <property type="entry name" value="MEMBRANE-BOUND LYTIC MUREIN TRANSGLYCOSYLASE F"/>
    <property type="match status" value="1"/>
</dbReference>
<evidence type="ECO:0000313" key="3">
    <source>
        <dbReference type="EMBL" id="QYZ79746.1"/>
    </source>
</evidence>
<dbReference type="EMBL" id="CP037968">
    <property type="protein sequence ID" value="QYZ79746.1"/>
    <property type="molecule type" value="Genomic_DNA"/>
</dbReference>
<dbReference type="Gene3D" id="3.40.190.10">
    <property type="entry name" value="Periplasmic binding protein-like II"/>
    <property type="match status" value="2"/>
</dbReference>
<reference evidence="3" key="1">
    <citation type="journal article" date="2005" name="Int. J. Syst. Evol. Microbiol.">
        <title>Methanofollis formosanus sp. nov., isolated from a fish pond.</title>
        <authorList>
            <person name="Wu S.Y."/>
            <person name="Chen S.C."/>
            <person name="Lai M.C."/>
        </authorList>
    </citation>
    <scope>NUCLEOTIDE SEQUENCE</scope>
    <source>
        <strain evidence="3">ML15</strain>
    </source>
</reference>
<dbReference type="AlphaFoldDB" id="A0A8G1A2C1"/>
<dbReference type="InterPro" id="IPR001638">
    <property type="entry name" value="Solute-binding_3/MltF_N"/>
</dbReference>